<reference evidence="2" key="1">
    <citation type="submission" date="2020-11" db="EMBL/GenBank/DDBJ databases">
        <title>Bacterial whole genome sequence for Panacibacter sp. DH6.</title>
        <authorList>
            <person name="Le V."/>
            <person name="Ko S."/>
            <person name="Ahn C.-Y."/>
            <person name="Oh H.-M."/>
        </authorList>
    </citation>
    <scope>NUCLEOTIDE SEQUENCE</scope>
    <source>
        <strain evidence="2">DH6</strain>
    </source>
</reference>
<dbReference type="Proteomes" id="UP000628448">
    <property type="component" value="Unassembled WGS sequence"/>
</dbReference>
<feature type="domain" description="Secretion system C-terminal sorting" evidence="1">
    <location>
        <begin position="50"/>
        <end position="124"/>
    </location>
</feature>
<dbReference type="EMBL" id="JADWYR010000001">
    <property type="protein sequence ID" value="MBG9376333.1"/>
    <property type="molecule type" value="Genomic_DNA"/>
</dbReference>
<organism evidence="2 3">
    <name type="scientific">Panacibacter microcysteis</name>
    <dbReference type="NCBI Taxonomy" id="2793269"/>
    <lineage>
        <taxon>Bacteria</taxon>
        <taxon>Pseudomonadati</taxon>
        <taxon>Bacteroidota</taxon>
        <taxon>Chitinophagia</taxon>
        <taxon>Chitinophagales</taxon>
        <taxon>Chitinophagaceae</taxon>
        <taxon>Panacibacter</taxon>
    </lineage>
</organism>
<dbReference type="Pfam" id="PF18962">
    <property type="entry name" value="Por_Secre_tail"/>
    <property type="match status" value="1"/>
</dbReference>
<evidence type="ECO:0000313" key="2">
    <source>
        <dbReference type="EMBL" id="MBG9376333.1"/>
    </source>
</evidence>
<gene>
    <name evidence="2" type="ORF">I5907_08815</name>
</gene>
<comment type="caution">
    <text evidence="2">The sequence shown here is derived from an EMBL/GenBank/DDBJ whole genome shotgun (WGS) entry which is preliminary data.</text>
</comment>
<name>A0A931GWH1_9BACT</name>
<proteinExistence type="predicted"/>
<keyword evidence="3" id="KW-1185">Reference proteome</keyword>
<sequence>MFEIHIHSNVSGIKSTTLYYRVQSVDKDNKALYSNIAPVKLSNNKGDLTIYPNPVKNNLSVHYNLNPNSSPASYIIMDISGRRVCTGPIDVNSTFVNINVAHLSKGIYYVQIFNGKETMRTKFIKE</sequence>
<dbReference type="AlphaFoldDB" id="A0A931GWH1"/>
<evidence type="ECO:0000259" key="1">
    <source>
        <dbReference type="Pfam" id="PF18962"/>
    </source>
</evidence>
<dbReference type="InterPro" id="IPR026444">
    <property type="entry name" value="Secre_tail"/>
</dbReference>
<accession>A0A931GWH1</accession>
<protein>
    <submittedName>
        <fullName evidence="2">T9SS type A sorting domain-containing protein</fullName>
    </submittedName>
</protein>
<evidence type="ECO:0000313" key="3">
    <source>
        <dbReference type="Proteomes" id="UP000628448"/>
    </source>
</evidence>
<dbReference type="NCBIfam" id="TIGR04183">
    <property type="entry name" value="Por_Secre_tail"/>
    <property type="match status" value="1"/>
</dbReference>